<keyword evidence="3" id="KW-1185">Reference proteome</keyword>
<organism evidence="2 3">
    <name type="scientific">Gymnopilus junonius</name>
    <name type="common">Spectacular rustgill mushroom</name>
    <name type="synonym">Gymnopilus spectabilis subsp. junonius</name>
    <dbReference type="NCBI Taxonomy" id="109634"/>
    <lineage>
        <taxon>Eukaryota</taxon>
        <taxon>Fungi</taxon>
        <taxon>Dikarya</taxon>
        <taxon>Basidiomycota</taxon>
        <taxon>Agaricomycotina</taxon>
        <taxon>Agaricomycetes</taxon>
        <taxon>Agaricomycetidae</taxon>
        <taxon>Agaricales</taxon>
        <taxon>Agaricineae</taxon>
        <taxon>Hymenogastraceae</taxon>
        <taxon>Gymnopilus</taxon>
    </lineage>
</organism>
<sequence>MIWKIFQRPSPNLGYFSVECANCPALNFVNKFPMFSGNAPLLEYFGGTIFRIDSQATWLSQIRALRFTSPFSAAELIDILSHMPLLEALGIYDNDQNDYADDNEDEEMTDDSYREEEEDDSDLDNSSKESKKYSGLYFIPASNLNVSTKAPHVFGATALPRVSLPRLSYISIDTRRHPGSCGKYLDILDNLTPSAKGCVLSFNSDDGIKPAIVGPAQRILRTYFEN</sequence>
<accession>A0A9P5NJE7</accession>
<reference evidence="2" key="1">
    <citation type="submission" date="2020-11" db="EMBL/GenBank/DDBJ databases">
        <authorList>
            <consortium name="DOE Joint Genome Institute"/>
            <person name="Ahrendt S."/>
            <person name="Riley R."/>
            <person name="Andreopoulos W."/>
            <person name="LaButti K."/>
            <person name="Pangilinan J."/>
            <person name="Ruiz-duenas F.J."/>
            <person name="Barrasa J.M."/>
            <person name="Sanchez-Garcia M."/>
            <person name="Camarero S."/>
            <person name="Miyauchi S."/>
            <person name="Serrano A."/>
            <person name="Linde D."/>
            <person name="Babiker R."/>
            <person name="Drula E."/>
            <person name="Ayuso-Fernandez I."/>
            <person name="Pacheco R."/>
            <person name="Padilla G."/>
            <person name="Ferreira P."/>
            <person name="Barriuso J."/>
            <person name="Kellner H."/>
            <person name="Castanera R."/>
            <person name="Alfaro M."/>
            <person name="Ramirez L."/>
            <person name="Pisabarro A.G."/>
            <person name="Kuo A."/>
            <person name="Tritt A."/>
            <person name="Lipzen A."/>
            <person name="He G."/>
            <person name="Yan M."/>
            <person name="Ng V."/>
            <person name="Cullen D."/>
            <person name="Martin F."/>
            <person name="Rosso M.-N."/>
            <person name="Henrissat B."/>
            <person name="Hibbett D."/>
            <person name="Martinez A.T."/>
            <person name="Grigoriev I.V."/>
        </authorList>
    </citation>
    <scope>NUCLEOTIDE SEQUENCE</scope>
    <source>
        <strain evidence="2">AH 44721</strain>
    </source>
</reference>
<evidence type="ECO:0000313" key="2">
    <source>
        <dbReference type="EMBL" id="KAF8887004.1"/>
    </source>
</evidence>
<evidence type="ECO:0000313" key="3">
    <source>
        <dbReference type="Proteomes" id="UP000724874"/>
    </source>
</evidence>
<feature type="compositionally biased region" description="Acidic residues" evidence="1">
    <location>
        <begin position="96"/>
        <end position="123"/>
    </location>
</feature>
<proteinExistence type="predicted"/>
<dbReference type="AlphaFoldDB" id="A0A9P5NJE7"/>
<dbReference type="OrthoDB" id="10654379at2759"/>
<evidence type="ECO:0000256" key="1">
    <source>
        <dbReference type="SAM" id="MobiDB-lite"/>
    </source>
</evidence>
<name>A0A9P5NJE7_GYMJU</name>
<feature type="region of interest" description="Disordered" evidence="1">
    <location>
        <begin position="96"/>
        <end position="129"/>
    </location>
</feature>
<dbReference type="EMBL" id="JADNYJ010000092">
    <property type="protein sequence ID" value="KAF8887004.1"/>
    <property type="molecule type" value="Genomic_DNA"/>
</dbReference>
<protein>
    <submittedName>
        <fullName evidence="2">Uncharacterized protein</fullName>
    </submittedName>
</protein>
<gene>
    <name evidence="2" type="ORF">CPB84DRAFT_1527945</name>
</gene>
<dbReference type="Proteomes" id="UP000724874">
    <property type="component" value="Unassembled WGS sequence"/>
</dbReference>
<comment type="caution">
    <text evidence="2">The sequence shown here is derived from an EMBL/GenBank/DDBJ whole genome shotgun (WGS) entry which is preliminary data.</text>
</comment>